<feature type="active site" evidence="4">
    <location>
        <position position="80"/>
    </location>
</feature>
<comment type="catalytic activity">
    <reaction evidence="3 4">
        <text>[thioredoxin]-disulfide + L-methionine + H2O = L-methionine (S)-S-oxide + [thioredoxin]-dithiol</text>
        <dbReference type="Rhea" id="RHEA:19993"/>
        <dbReference type="Rhea" id="RHEA-COMP:10698"/>
        <dbReference type="Rhea" id="RHEA-COMP:10700"/>
        <dbReference type="ChEBI" id="CHEBI:15377"/>
        <dbReference type="ChEBI" id="CHEBI:29950"/>
        <dbReference type="ChEBI" id="CHEBI:50058"/>
        <dbReference type="ChEBI" id="CHEBI:57844"/>
        <dbReference type="ChEBI" id="CHEBI:58772"/>
        <dbReference type="EC" id="1.8.4.11"/>
    </reaction>
</comment>
<dbReference type="SUPFAM" id="SSF55068">
    <property type="entry name" value="Peptide methionine sulfoxide reductase"/>
    <property type="match status" value="1"/>
</dbReference>
<accession>A0A4Q0PN17</accession>
<evidence type="ECO:0000313" key="8">
    <source>
        <dbReference type="EMBL" id="RXG31929.1"/>
    </source>
</evidence>
<dbReference type="RefSeq" id="WP_073098413.1">
    <property type="nucleotide sequence ID" value="NZ_QOVL01000005.1"/>
</dbReference>
<dbReference type="Pfam" id="PF01625">
    <property type="entry name" value="PMSR"/>
    <property type="match status" value="1"/>
</dbReference>
<dbReference type="EC" id="1.8.4.11" evidence="4"/>
<dbReference type="PANTHER" id="PTHR43774:SF1">
    <property type="entry name" value="PEPTIDE METHIONINE SULFOXIDE REDUCTASE MSRA 2"/>
    <property type="match status" value="1"/>
</dbReference>
<dbReference type="AlphaFoldDB" id="A0A4Q0PN17"/>
<dbReference type="Gene3D" id="3.30.1060.10">
    <property type="entry name" value="Peptide methionine sulphoxide reductase MsrA"/>
    <property type="match status" value="1"/>
</dbReference>
<organism evidence="8 9">
    <name type="scientific">Leeuwenhoekiella marinoflava</name>
    <dbReference type="NCBI Taxonomy" id="988"/>
    <lineage>
        <taxon>Bacteria</taxon>
        <taxon>Pseudomonadati</taxon>
        <taxon>Bacteroidota</taxon>
        <taxon>Flavobacteriia</taxon>
        <taxon>Flavobacteriales</taxon>
        <taxon>Flavobacteriaceae</taxon>
        <taxon>Leeuwenhoekiella</taxon>
    </lineage>
</organism>
<dbReference type="PROSITE" id="PS51257">
    <property type="entry name" value="PROKAR_LIPOPROTEIN"/>
    <property type="match status" value="1"/>
</dbReference>
<dbReference type="STRING" id="1122159.SAMN02745246_01288"/>
<evidence type="ECO:0000259" key="7">
    <source>
        <dbReference type="Pfam" id="PF01625"/>
    </source>
</evidence>
<dbReference type="PANTHER" id="PTHR43774">
    <property type="entry name" value="PEPTIDE METHIONINE SULFOXIDE REDUCTASE"/>
    <property type="match status" value="1"/>
</dbReference>
<dbReference type="InterPro" id="IPR002569">
    <property type="entry name" value="Met_Sox_Rdtase_MsrA_dom"/>
</dbReference>
<dbReference type="EMBL" id="QOVL01000005">
    <property type="protein sequence ID" value="RXG31929.1"/>
    <property type="molecule type" value="Genomic_DNA"/>
</dbReference>
<name>A0A4Q0PN17_9FLAO</name>
<evidence type="ECO:0000256" key="2">
    <source>
        <dbReference type="ARBA" id="ARBA00047806"/>
    </source>
</evidence>
<feature type="signal peptide" evidence="6">
    <location>
        <begin position="1"/>
        <end position="23"/>
    </location>
</feature>
<sequence>MKNRIIFSALLAASIALSLFFTSCDNAPKHTDSAAVSTTPELALHTDGTASEGVLTEPAQNEATATQNQDKATAYFASGCFWCVEAVYESVKGVEESVSGYSGGHTKNPTYEDSNTGKTGHAEAVKVIYDPEVISFSQLVDVYFGSQNPTQANGQGPDHGSQYRSILFYQNDAEKQIIEQKKAALAEELGEPVAAEVKPFEKFWEAEGYHQNYEAQHPENPYIQKVSIPRLNRFKEKFPELLKANSH</sequence>
<evidence type="ECO:0000256" key="6">
    <source>
        <dbReference type="SAM" id="SignalP"/>
    </source>
</evidence>
<feature type="compositionally biased region" description="Polar residues" evidence="5">
    <location>
        <begin position="105"/>
        <end position="118"/>
    </location>
</feature>
<evidence type="ECO:0000256" key="4">
    <source>
        <dbReference type="HAMAP-Rule" id="MF_01401"/>
    </source>
</evidence>
<gene>
    <name evidence="4" type="primary">msrA</name>
    <name evidence="8" type="ORF">DSL99_1231</name>
</gene>
<feature type="region of interest" description="Disordered" evidence="5">
    <location>
        <begin position="98"/>
        <end position="118"/>
    </location>
</feature>
<feature type="domain" description="Peptide methionine sulphoxide reductase MsrA" evidence="7">
    <location>
        <begin position="73"/>
        <end position="222"/>
    </location>
</feature>
<comment type="function">
    <text evidence="4">Has an important function as a repair enzyme for proteins that have been inactivated by oxidation. Catalyzes the reversible oxidation-reduction of methionine sulfoxide in proteins to methionine.</text>
</comment>
<evidence type="ECO:0000256" key="1">
    <source>
        <dbReference type="ARBA" id="ARBA00023002"/>
    </source>
</evidence>
<dbReference type="Proteomes" id="UP000290608">
    <property type="component" value="Unassembled WGS sequence"/>
</dbReference>
<keyword evidence="6" id="KW-0732">Signal</keyword>
<reference evidence="8 9" key="1">
    <citation type="submission" date="2018-07" db="EMBL/GenBank/DDBJ databases">
        <title>Leeuwenhoekiella genomics.</title>
        <authorList>
            <person name="Tahon G."/>
            <person name="Willems A."/>
        </authorList>
    </citation>
    <scope>NUCLEOTIDE SEQUENCE [LARGE SCALE GENOMIC DNA]</scope>
    <source>
        <strain evidence="8 9">LMG 1345</strain>
    </source>
</reference>
<keyword evidence="1 4" id="KW-0560">Oxidoreductase</keyword>
<comment type="similarity">
    <text evidence="4">Belongs to the MsrA Met sulfoxide reductase family.</text>
</comment>
<feature type="chain" id="PRO_5021003276" description="Peptide methionine sulfoxide reductase MsrA" evidence="6">
    <location>
        <begin position="24"/>
        <end position="247"/>
    </location>
</feature>
<evidence type="ECO:0000313" key="9">
    <source>
        <dbReference type="Proteomes" id="UP000290608"/>
    </source>
</evidence>
<dbReference type="InterPro" id="IPR036509">
    <property type="entry name" value="Met_Sox_Rdtase_MsrA_sf"/>
</dbReference>
<dbReference type="NCBIfam" id="TIGR00401">
    <property type="entry name" value="msrA"/>
    <property type="match status" value="1"/>
</dbReference>
<comment type="caution">
    <text evidence="8">The sequence shown here is derived from an EMBL/GenBank/DDBJ whole genome shotgun (WGS) entry which is preliminary data.</text>
</comment>
<evidence type="ECO:0000256" key="5">
    <source>
        <dbReference type="SAM" id="MobiDB-lite"/>
    </source>
</evidence>
<proteinExistence type="inferred from homology"/>
<evidence type="ECO:0000256" key="3">
    <source>
        <dbReference type="ARBA" id="ARBA00048782"/>
    </source>
</evidence>
<protein>
    <recommendedName>
        <fullName evidence="4">Peptide methionine sulfoxide reductase MsrA</fullName>
        <shortName evidence="4">Protein-methionine-S-oxide reductase</shortName>
        <ecNumber evidence="4">1.8.4.11</ecNumber>
    </recommendedName>
    <alternativeName>
        <fullName evidence="4">Peptide-methionine (S)-S-oxide reductase</fullName>
        <shortName evidence="4">Peptide Met(O) reductase</shortName>
    </alternativeName>
</protein>
<dbReference type="HAMAP" id="MF_01401">
    <property type="entry name" value="MsrA"/>
    <property type="match status" value="1"/>
</dbReference>
<dbReference type="GO" id="GO:0033744">
    <property type="term" value="F:L-methionine:thioredoxin-disulfide S-oxidoreductase activity"/>
    <property type="evidence" value="ECO:0007669"/>
    <property type="project" value="RHEA"/>
</dbReference>
<dbReference type="GO" id="GO:0008113">
    <property type="term" value="F:peptide-methionine (S)-S-oxide reductase activity"/>
    <property type="evidence" value="ECO:0007669"/>
    <property type="project" value="UniProtKB-UniRule"/>
</dbReference>
<comment type="catalytic activity">
    <reaction evidence="2 4">
        <text>L-methionyl-[protein] + [thioredoxin]-disulfide + H2O = L-methionyl-(S)-S-oxide-[protein] + [thioredoxin]-dithiol</text>
        <dbReference type="Rhea" id="RHEA:14217"/>
        <dbReference type="Rhea" id="RHEA-COMP:10698"/>
        <dbReference type="Rhea" id="RHEA-COMP:10700"/>
        <dbReference type="Rhea" id="RHEA-COMP:12313"/>
        <dbReference type="Rhea" id="RHEA-COMP:12315"/>
        <dbReference type="ChEBI" id="CHEBI:15377"/>
        <dbReference type="ChEBI" id="CHEBI:16044"/>
        <dbReference type="ChEBI" id="CHEBI:29950"/>
        <dbReference type="ChEBI" id="CHEBI:44120"/>
        <dbReference type="ChEBI" id="CHEBI:50058"/>
        <dbReference type="EC" id="1.8.4.11"/>
    </reaction>
</comment>